<keyword evidence="1" id="KW-0175">Coiled coil</keyword>
<dbReference type="InterPro" id="IPR000195">
    <property type="entry name" value="Rab-GAP-TBC_dom"/>
</dbReference>
<name>A0ABR2WUT9_9FUNG</name>
<dbReference type="PANTHER" id="PTHR47219:SF9">
    <property type="entry name" value="GTPASE ACTIVATING PROTEIN AND CENTROSOME-ASSOCIATED, ISOFORM B"/>
    <property type="match status" value="1"/>
</dbReference>
<dbReference type="SUPFAM" id="SSF47923">
    <property type="entry name" value="Ypt/Rab-GAP domain of gyp1p"/>
    <property type="match status" value="2"/>
</dbReference>
<protein>
    <submittedName>
        <fullName evidence="4">GTPase-activating protein</fullName>
    </submittedName>
</protein>
<dbReference type="Pfam" id="PF23436">
    <property type="entry name" value="RabGap-TBC_2"/>
    <property type="match status" value="1"/>
</dbReference>
<gene>
    <name evidence="4" type="primary">GYP5_1</name>
    <name evidence="4" type="ORF">K7432_006474</name>
</gene>
<evidence type="ECO:0000313" key="5">
    <source>
        <dbReference type="Proteomes" id="UP001479436"/>
    </source>
</evidence>
<feature type="region of interest" description="Disordered" evidence="2">
    <location>
        <begin position="29"/>
        <end position="172"/>
    </location>
</feature>
<evidence type="ECO:0000313" key="4">
    <source>
        <dbReference type="EMBL" id="KAK9765304.1"/>
    </source>
</evidence>
<dbReference type="InterPro" id="IPR035969">
    <property type="entry name" value="Rab-GAP_TBC_sf"/>
</dbReference>
<dbReference type="PANTHER" id="PTHR47219">
    <property type="entry name" value="RAB GTPASE-ACTIVATING PROTEIN 1-LIKE"/>
    <property type="match status" value="1"/>
</dbReference>
<comment type="caution">
    <text evidence="4">The sequence shown here is derived from an EMBL/GenBank/DDBJ whole genome shotgun (WGS) entry which is preliminary data.</text>
</comment>
<dbReference type="EMBL" id="JASJQH010000287">
    <property type="protein sequence ID" value="KAK9765304.1"/>
    <property type="molecule type" value="Genomic_DNA"/>
</dbReference>
<feature type="domain" description="Rab-GAP TBC" evidence="3">
    <location>
        <begin position="408"/>
        <end position="592"/>
    </location>
</feature>
<evidence type="ECO:0000259" key="3">
    <source>
        <dbReference type="PROSITE" id="PS50086"/>
    </source>
</evidence>
<feature type="compositionally biased region" description="Basic and acidic residues" evidence="2">
    <location>
        <begin position="37"/>
        <end position="80"/>
    </location>
</feature>
<sequence>MMATSAPINRPSFEEHFKGDLILADVVSQDISSKSNPDTETRPAEHLKDTQRRDSKCDVDISSEKSLKLEPTEQDIKHPVESILVDEFSDSQPDSPVVFTETSTPQSENGVTDTTEDILLGKENKMESSSKSSETLLTTKDTDASSQISASSFATADGDLPEKDETSSVQMEPIEHISEPIIVPEDSFEEPAAPSIVPEKPQPDQIFKPTAEVIMTSSPEMAAQPNEIHEQVEQTPPEDVELKREDNSAVGMFRRFTSTFSLRSARGTFGSRESLRNIPVPSNAGNRDSGKSSLSDGSSGSDQAVTTPTGVYSRDIPDSFSMLDDTSSIRSSVTVDLLVARAEAHNKVFGPKSPVAHLRSGSFSRLKGLIDEEAEANIDWEFWGNLISDYPGMVRKQSRLVSKNIQSGIPASLRGSIWQLISKSKDSPLEILYNQLLEQTSSFDKMITRDLSRTFPNHEFFQSDGGGQESLYNVVKAFSLYDTDVGYCQGIPFIVGPLLLHMPEEEAFCVLVRLMRAYGLRGHFTPQLETLHLRLYQFDHLLEEYLPILNKHMVAEGVTSTMYASQWFMTLFAYRFPLPLVFRIFDIIFAEGVESLLRFAIALLKANHEKLIEMPFETLLDFLKHHLYEIYEGKIDQLISDAYDVKITTKRLDRLSRDYYTELKKQQAEVNHAESLKNSNKRLEEDVKRLENNVQTLNEEHCELANEFVQCKLDIAHLQDENESLKFEVAQLKEQLGESRKEAEQSVTQEMELLAHKNFELADRNTRLEDQLSELEAQLIETKMRYAESENERVQLQKKWDDLRRAFH</sequence>
<dbReference type="PROSITE" id="PS50086">
    <property type="entry name" value="TBC_RABGAP"/>
    <property type="match status" value="1"/>
</dbReference>
<feature type="compositionally biased region" description="Polar residues" evidence="2">
    <location>
        <begin position="144"/>
        <end position="154"/>
    </location>
</feature>
<proteinExistence type="predicted"/>
<reference evidence="4 5" key="1">
    <citation type="submission" date="2023-04" db="EMBL/GenBank/DDBJ databases">
        <title>Genome of Basidiobolus ranarum AG-B5.</title>
        <authorList>
            <person name="Stajich J.E."/>
            <person name="Carter-House D."/>
            <person name="Gryganskyi A."/>
        </authorList>
    </citation>
    <scope>NUCLEOTIDE SEQUENCE [LARGE SCALE GENOMIC DNA]</scope>
    <source>
        <strain evidence="4 5">AG-B5</strain>
    </source>
</reference>
<evidence type="ECO:0000256" key="2">
    <source>
        <dbReference type="SAM" id="MobiDB-lite"/>
    </source>
</evidence>
<feature type="coiled-coil region" evidence="1">
    <location>
        <begin position="673"/>
        <end position="806"/>
    </location>
</feature>
<dbReference type="Gene3D" id="1.10.8.270">
    <property type="entry name" value="putative rabgap domain of human tbc1 domain family member 14 like domains"/>
    <property type="match status" value="1"/>
</dbReference>
<feature type="compositionally biased region" description="Low complexity" evidence="2">
    <location>
        <begin position="129"/>
        <end position="139"/>
    </location>
</feature>
<dbReference type="InterPro" id="IPR050302">
    <property type="entry name" value="Rab_GAP_TBC_domain"/>
</dbReference>
<feature type="compositionally biased region" description="Low complexity" evidence="2">
    <location>
        <begin position="291"/>
        <end position="302"/>
    </location>
</feature>
<accession>A0ABR2WUT9</accession>
<dbReference type="SMART" id="SM00164">
    <property type="entry name" value="TBC"/>
    <property type="match status" value="1"/>
</dbReference>
<keyword evidence="5" id="KW-1185">Reference proteome</keyword>
<feature type="region of interest" description="Disordered" evidence="2">
    <location>
        <begin position="272"/>
        <end position="312"/>
    </location>
</feature>
<dbReference type="Gene3D" id="1.10.10.750">
    <property type="entry name" value="Ypt/Rab-GAP domain of gyp1p, domain 1"/>
    <property type="match status" value="1"/>
</dbReference>
<feature type="compositionally biased region" description="Polar residues" evidence="2">
    <location>
        <begin position="90"/>
        <end position="113"/>
    </location>
</feature>
<evidence type="ECO:0000256" key="1">
    <source>
        <dbReference type="SAM" id="Coils"/>
    </source>
</evidence>
<feature type="compositionally biased region" description="Basic and acidic residues" evidence="2">
    <location>
        <begin position="119"/>
        <end position="128"/>
    </location>
</feature>
<organism evidence="4 5">
    <name type="scientific">Basidiobolus ranarum</name>
    <dbReference type="NCBI Taxonomy" id="34480"/>
    <lineage>
        <taxon>Eukaryota</taxon>
        <taxon>Fungi</taxon>
        <taxon>Fungi incertae sedis</taxon>
        <taxon>Zoopagomycota</taxon>
        <taxon>Entomophthoromycotina</taxon>
        <taxon>Basidiobolomycetes</taxon>
        <taxon>Basidiobolales</taxon>
        <taxon>Basidiobolaceae</taxon>
        <taxon>Basidiobolus</taxon>
    </lineage>
</organism>
<dbReference type="Proteomes" id="UP001479436">
    <property type="component" value="Unassembled WGS sequence"/>
</dbReference>
<dbReference type="Gene3D" id="1.10.472.80">
    <property type="entry name" value="Ypt/Rab-GAP domain of gyp1p, domain 3"/>
    <property type="match status" value="1"/>
</dbReference>